<protein>
    <recommendedName>
        <fullName evidence="2">Type III-B CRISPR module RAMP protein Cmr6</fullName>
    </recommendedName>
</protein>
<comment type="caution">
    <text evidence="1">The sequence shown here is derived from an EMBL/GenBank/DDBJ whole genome shotgun (WGS) entry which is preliminary data.</text>
</comment>
<reference evidence="1" key="1">
    <citation type="journal article" date="2020" name="mSystems">
        <title>Genome- and Community-Level Interaction Insights into Carbon Utilization and Element Cycling Functions of Hydrothermarchaeota in Hydrothermal Sediment.</title>
        <authorList>
            <person name="Zhou Z."/>
            <person name="Liu Y."/>
            <person name="Xu W."/>
            <person name="Pan J."/>
            <person name="Luo Z.H."/>
            <person name="Li M."/>
        </authorList>
    </citation>
    <scope>NUCLEOTIDE SEQUENCE [LARGE SCALE GENOMIC DNA]</scope>
    <source>
        <strain evidence="1">SpSt-289</strain>
    </source>
</reference>
<dbReference type="EMBL" id="DSMG01000038">
    <property type="protein sequence ID" value="HDX30458.1"/>
    <property type="molecule type" value="Genomic_DNA"/>
</dbReference>
<gene>
    <name evidence="1" type="ORF">ENQ20_03080</name>
</gene>
<name>A0A7C1FMJ9_9CHLR</name>
<proteinExistence type="predicted"/>
<dbReference type="AlphaFoldDB" id="A0A7C1FMJ9"/>
<sequence>MRPIFFLTLMRNSYFASVVTGRSRDNDVVEQDAEWLAQSLQTLGVGAKTCAGYGFWILDNEA</sequence>
<accession>A0A7C1FMJ9</accession>
<evidence type="ECO:0008006" key="2">
    <source>
        <dbReference type="Google" id="ProtNLM"/>
    </source>
</evidence>
<evidence type="ECO:0000313" key="1">
    <source>
        <dbReference type="EMBL" id="HDX30458.1"/>
    </source>
</evidence>
<organism evidence="1">
    <name type="scientific">Caldilinea aerophila</name>
    <dbReference type="NCBI Taxonomy" id="133453"/>
    <lineage>
        <taxon>Bacteria</taxon>
        <taxon>Bacillati</taxon>
        <taxon>Chloroflexota</taxon>
        <taxon>Caldilineae</taxon>
        <taxon>Caldilineales</taxon>
        <taxon>Caldilineaceae</taxon>
        <taxon>Caldilinea</taxon>
    </lineage>
</organism>